<evidence type="ECO:0000313" key="2">
    <source>
        <dbReference type="Proteomes" id="UP001228049"/>
    </source>
</evidence>
<proteinExistence type="predicted"/>
<feature type="non-terminal residue" evidence="1">
    <location>
        <position position="57"/>
    </location>
</feature>
<gene>
    <name evidence="1" type="ORF">KUDE01_005800</name>
</gene>
<dbReference type="EMBL" id="JASDAP010000005">
    <property type="protein sequence ID" value="KAK1902840.1"/>
    <property type="molecule type" value="Genomic_DNA"/>
</dbReference>
<reference evidence="1" key="1">
    <citation type="submission" date="2023-04" db="EMBL/GenBank/DDBJ databases">
        <title>Chromosome-level genome of Chaenocephalus aceratus.</title>
        <authorList>
            <person name="Park H."/>
        </authorList>
    </citation>
    <scope>NUCLEOTIDE SEQUENCE</scope>
    <source>
        <strain evidence="1">DE</strain>
        <tissue evidence="1">Muscle</tissue>
    </source>
</reference>
<evidence type="ECO:0000313" key="1">
    <source>
        <dbReference type="EMBL" id="KAK1902840.1"/>
    </source>
</evidence>
<dbReference type="Proteomes" id="UP001228049">
    <property type="component" value="Unassembled WGS sequence"/>
</dbReference>
<keyword evidence="2" id="KW-1185">Reference proteome</keyword>
<comment type="caution">
    <text evidence="1">The sequence shown here is derived from an EMBL/GenBank/DDBJ whole genome shotgun (WGS) entry which is preliminary data.</text>
</comment>
<feature type="non-terminal residue" evidence="1">
    <location>
        <position position="1"/>
    </location>
</feature>
<name>A0AAD9FL92_DISEL</name>
<protein>
    <submittedName>
        <fullName evidence="1">G polyprotein</fullName>
    </submittedName>
</protein>
<sequence length="57" mass="6425">LPDILSLLQTSCCGPDAIEWEDLVSVRLHQLPFNETERGVQLQPGRRTDIEVLIRPG</sequence>
<accession>A0AAD9FL92</accession>
<dbReference type="AlphaFoldDB" id="A0AAD9FL92"/>
<organism evidence="1 2">
    <name type="scientific">Dissostichus eleginoides</name>
    <name type="common">Patagonian toothfish</name>
    <name type="synonym">Dissostichus amissus</name>
    <dbReference type="NCBI Taxonomy" id="100907"/>
    <lineage>
        <taxon>Eukaryota</taxon>
        <taxon>Metazoa</taxon>
        <taxon>Chordata</taxon>
        <taxon>Craniata</taxon>
        <taxon>Vertebrata</taxon>
        <taxon>Euteleostomi</taxon>
        <taxon>Actinopterygii</taxon>
        <taxon>Neopterygii</taxon>
        <taxon>Teleostei</taxon>
        <taxon>Neoteleostei</taxon>
        <taxon>Acanthomorphata</taxon>
        <taxon>Eupercaria</taxon>
        <taxon>Perciformes</taxon>
        <taxon>Notothenioidei</taxon>
        <taxon>Nototheniidae</taxon>
        <taxon>Dissostichus</taxon>
    </lineage>
</organism>